<evidence type="ECO:0000256" key="5">
    <source>
        <dbReference type="ARBA" id="ARBA00023115"/>
    </source>
</evidence>
<dbReference type="GO" id="GO:0005829">
    <property type="term" value="C:cytosol"/>
    <property type="evidence" value="ECO:0007669"/>
    <property type="project" value="TreeGrafter"/>
</dbReference>
<evidence type="ECO:0000256" key="7">
    <source>
        <dbReference type="ARBA" id="ARBA00023239"/>
    </source>
</evidence>
<evidence type="ECO:0000256" key="9">
    <source>
        <dbReference type="ARBA" id="ARBA00023317"/>
    </source>
</evidence>
<evidence type="ECO:0000256" key="6">
    <source>
        <dbReference type="ARBA" id="ARBA00023145"/>
    </source>
</evidence>
<evidence type="ECO:0000256" key="1">
    <source>
        <dbReference type="ARBA" id="ARBA00001928"/>
    </source>
</evidence>
<protein>
    <submittedName>
        <fullName evidence="10">Adenosylmethionine decarboxylase</fullName>
    </submittedName>
</protein>
<gene>
    <name evidence="10" type="primary">speD</name>
    <name evidence="10" type="ORF">CGW93_02070</name>
</gene>
<comment type="cofactor">
    <cofactor evidence="1">
        <name>pyruvate</name>
        <dbReference type="ChEBI" id="CHEBI:15361"/>
    </cofactor>
</comment>
<dbReference type="GO" id="GO:0008295">
    <property type="term" value="P:spermidine biosynthetic process"/>
    <property type="evidence" value="ECO:0007669"/>
    <property type="project" value="UniProtKB-KW"/>
</dbReference>
<dbReference type="Pfam" id="PF02675">
    <property type="entry name" value="AdoMet_dc"/>
    <property type="match status" value="1"/>
</dbReference>
<name>A0A257LUK4_UNCW3</name>
<proteinExistence type="predicted"/>
<evidence type="ECO:0000313" key="10">
    <source>
        <dbReference type="EMBL" id="OYV03159.1"/>
    </source>
</evidence>
<keyword evidence="3" id="KW-0068">Autocatalytic cleavage</keyword>
<dbReference type="GO" id="GO:0004014">
    <property type="term" value="F:adenosylmethionine decarboxylase activity"/>
    <property type="evidence" value="ECO:0007669"/>
    <property type="project" value="InterPro"/>
</dbReference>
<sequence>MSTVLFSAKKEVPKMKRALGTHILLEFWGCDPFVLTNSTRIKEALDTAARASNAKVVTDFYHQFHPYGVSGIIIIEESHFSIHTWPEHGYAAIDLLGGSWKTTLTVSGTRNALRKVYVTCVG</sequence>
<evidence type="ECO:0000256" key="4">
    <source>
        <dbReference type="ARBA" id="ARBA00023066"/>
    </source>
</evidence>
<dbReference type="Proteomes" id="UP000216312">
    <property type="component" value="Unassembled WGS sequence"/>
</dbReference>
<evidence type="ECO:0000256" key="2">
    <source>
        <dbReference type="ARBA" id="ARBA00022793"/>
    </source>
</evidence>
<dbReference type="PANTHER" id="PTHR33866">
    <property type="entry name" value="S-ADENOSYLMETHIONINE DECARBOXYLASE PROENZYME"/>
    <property type="match status" value="1"/>
</dbReference>
<keyword evidence="4" id="KW-0745">Spermidine biosynthesis</keyword>
<dbReference type="Gene3D" id="3.60.90.10">
    <property type="entry name" value="S-adenosylmethionine decarboxylase"/>
    <property type="match status" value="1"/>
</dbReference>
<keyword evidence="8" id="KW-0704">Schiff base</keyword>
<keyword evidence="5" id="KW-0620">Polyamine biosynthesis</keyword>
<evidence type="ECO:0000256" key="8">
    <source>
        <dbReference type="ARBA" id="ARBA00023270"/>
    </source>
</evidence>
<keyword evidence="7" id="KW-0456">Lyase</keyword>
<dbReference type="EMBL" id="NMUJ01000018">
    <property type="protein sequence ID" value="OYV03159.1"/>
    <property type="molecule type" value="Genomic_DNA"/>
</dbReference>
<comment type="caution">
    <text evidence="10">The sequence shown here is derived from an EMBL/GenBank/DDBJ whole genome shotgun (WGS) entry which is preliminary data.</text>
</comment>
<dbReference type="SUPFAM" id="SSF56276">
    <property type="entry name" value="S-adenosylmethionine decarboxylase"/>
    <property type="match status" value="1"/>
</dbReference>
<dbReference type="InterPro" id="IPR016067">
    <property type="entry name" value="S-AdoMet_deCO2ase_core"/>
</dbReference>
<evidence type="ECO:0000256" key="3">
    <source>
        <dbReference type="ARBA" id="ARBA00022813"/>
    </source>
</evidence>
<dbReference type="NCBIfam" id="TIGR03330">
    <property type="entry name" value="SAM_DCase_Bsu"/>
    <property type="match status" value="1"/>
</dbReference>
<dbReference type="InterPro" id="IPR017716">
    <property type="entry name" value="S-AdoMet_deCOase_pro-enz"/>
</dbReference>
<dbReference type="PANTHER" id="PTHR33866:SF2">
    <property type="entry name" value="S-ADENOSYLMETHIONINE DECARBOXYLASE PROENZYME"/>
    <property type="match status" value="1"/>
</dbReference>
<keyword evidence="2" id="KW-0210">Decarboxylase</keyword>
<dbReference type="AlphaFoldDB" id="A0A257LUK4"/>
<organism evidence="10 11">
    <name type="scientific">candidate division WOR-3 bacterium 4484_18</name>
    <dbReference type="NCBI Taxonomy" id="2020626"/>
    <lineage>
        <taxon>Bacteria</taxon>
        <taxon>Bacteria division WOR-3</taxon>
    </lineage>
</organism>
<reference evidence="11" key="1">
    <citation type="submission" date="2017-07" db="EMBL/GenBank/DDBJ databases">
        <title>Novel pathways for hydrocarbon cycling and metabolic interdependencies in hydrothermal sediment communities.</title>
        <authorList>
            <person name="Dombrowski N."/>
            <person name="Seitz K."/>
            <person name="Teske A."/>
            <person name="Baker B."/>
        </authorList>
    </citation>
    <scope>NUCLEOTIDE SEQUENCE [LARGE SCALE GENOMIC DNA]</scope>
</reference>
<accession>A0A257LUK4</accession>
<dbReference type="InterPro" id="IPR003826">
    <property type="entry name" value="AdoMetDC_fam_prok"/>
</dbReference>
<evidence type="ECO:0000313" key="11">
    <source>
        <dbReference type="Proteomes" id="UP000216312"/>
    </source>
</evidence>
<keyword evidence="9" id="KW-0670">Pyruvate</keyword>
<keyword evidence="6" id="KW-0865">Zymogen</keyword>